<dbReference type="PANTHER" id="PTHR43649">
    <property type="entry name" value="ARABINOSE-BINDING PROTEIN-RELATED"/>
    <property type="match status" value="1"/>
</dbReference>
<proteinExistence type="predicted"/>
<feature type="chain" id="PRO_5045886974" evidence="1">
    <location>
        <begin position="22"/>
        <end position="498"/>
    </location>
</feature>
<organism evidence="3 4">
    <name type="scientific">Neobacillus driksii</name>
    <dbReference type="NCBI Taxonomy" id="3035913"/>
    <lineage>
        <taxon>Bacteria</taxon>
        <taxon>Bacillati</taxon>
        <taxon>Bacillota</taxon>
        <taxon>Bacilli</taxon>
        <taxon>Bacillales</taxon>
        <taxon>Bacillaceae</taxon>
        <taxon>Neobacillus</taxon>
    </lineage>
</organism>
<comment type="caution">
    <text evidence="3">The sequence shown here is derived from an EMBL/GenBank/DDBJ whole genome shotgun (WGS) entry which is preliminary data.</text>
</comment>
<evidence type="ECO:0000256" key="1">
    <source>
        <dbReference type="SAM" id="SignalP"/>
    </source>
</evidence>
<dbReference type="PROSITE" id="PS51257">
    <property type="entry name" value="PROKAR_LIPOPROTEIN"/>
    <property type="match status" value="1"/>
</dbReference>
<feature type="signal peptide" evidence="1">
    <location>
        <begin position="1"/>
        <end position="21"/>
    </location>
</feature>
<evidence type="ECO:0000313" key="3">
    <source>
        <dbReference type="EMBL" id="MFB3168583.1"/>
    </source>
</evidence>
<keyword evidence="1" id="KW-0732">Signal</keyword>
<dbReference type="InterPro" id="IPR022627">
    <property type="entry name" value="DUF3502"/>
</dbReference>
<dbReference type="EMBL" id="JAROBZ020000001">
    <property type="protein sequence ID" value="MFB3168583.1"/>
    <property type="molecule type" value="Genomic_DNA"/>
</dbReference>
<dbReference type="Proteomes" id="UP001241748">
    <property type="component" value="Unassembled WGS sequence"/>
</dbReference>
<dbReference type="Pfam" id="PF12010">
    <property type="entry name" value="DUF3502"/>
    <property type="match status" value="1"/>
</dbReference>
<keyword evidence="4" id="KW-1185">Reference proteome</keyword>
<evidence type="ECO:0000313" key="4">
    <source>
        <dbReference type="Proteomes" id="UP001241748"/>
    </source>
</evidence>
<protein>
    <submittedName>
        <fullName evidence="3">ABC transporter substrate-binding protein</fullName>
    </submittedName>
</protein>
<dbReference type="InterPro" id="IPR050490">
    <property type="entry name" value="Bact_solute-bd_prot1"/>
</dbReference>
<gene>
    <name evidence="3" type="ORF">P5G62_015815</name>
</gene>
<accession>A0ABV4YV41</accession>
<dbReference type="RefSeq" id="WP_306072871.1">
    <property type="nucleotide sequence ID" value="NZ_JAROBZ020000001.1"/>
</dbReference>
<dbReference type="InterPro" id="IPR006059">
    <property type="entry name" value="SBP"/>
</dbReference>
<dbReference type="SUPFAM" id="SSF53850">
    <property type="entry name" value="Periplasmic binding protein-like II"/>
    <property type="match status" value="1"/>
</dbReference>
<feature type="domain" description="DUF3502" evidence="2">
    <location>
        <begin position="428"/>
        <end position="495"/>
    </location>
</feature>
<sequence>MKRFLSLLLIGCLFVMIVGCSKDGSNKTSSSSKDNGTNSNEEAYTLNVSYPVYGDAPSDLLKVQEKVNEITMKEINAKVEFKPVAISAMANTYTLAASSGEKQDLIMLLPGYNYLTQFAGSNMIRPLDELLEKHGKDITATYGDIFDAAKVDGKLYAIPGKDPVVTGRGFYMSDSIAKKYNIDVTNIKTMDDLDPILEKVHAGEPDLQAFFPMGVAGSMLNFDTIGNYFGVLRNGGVDNLKVVNMFETKEYSNAVKKVREWYQKGYISKDFATEQSSPQQLMDAGKLFAAPVFTDPSQRGLGDKAPKYTVTLHDPVEKTETYQLFLWAVPTIAERPDKSIEFLNLVFKNQDLANLLKFGIDGEHYEKNSDGTIDTSKGIGKFMNNWYIWGDTEKLLIPEKEYVGFGGDIDKYKQAKEEWVSSTKRSKAFGFIFNSDPVKTEIAACTAITDQYTKLLEGGALDPDEYIKLVNEKLYDAGLQKIIDEKQRQLNEWAKKQK</sequence>
<dbReference type="Pfam" id="PF13416">
    <property type="entry name" value="SBP_bac_8"/>
    <property type="match status" value="1"/>
</dbReference>
<evidence type="ECO:0000259" key="2">
    <source>
        <dbReference type="Pfam" id="PF12010"/>
    </source>
</evidence>
<reference evidence="3 4" key="1">
    <citation type="submission" date="2024-05" db="EMBL/GenBank/DDBJ databases">
        <authorList>
            <person name="Venkateswaran K."/>
        </authorList>
    </citation>
    <scope>NUCLEOTIDE SEQUENCE [LARGE SCALE GENOMIC DNA]</scope>
    <source>
        <strain evidence="3 4">179-C4-2-HS</strain>
    </source>
</reference>
<name>A0ABV4YV41_9BACI</name>
<dbReference type="Gene3D" id="3.40.190.10">
    <property type="entry name" value="Periplasmic binding protein-like II"/>
    <property type="match status" value="1"/>
</dbReference>
<dbReference type="PANTHER" id="PTHR43649:SF17">
    <property type="entry name" value="ABC TRANSPORTER SOLUTE BINDING PROTEIN-SUGAR TRANSPORT"/>
    <property type="match status" value="1"/>
</dbReference>